<keyword evidence="9 15" id="KW-0443">Lipid metabolism</keyword>
<dbReference type="SUPFAM" id="SSF53474">
    <property type="entry name" value="alpha/beta-Hydrolases"/>
    <property type="match status" value="2"/>
</dbReference>
<evidence type="ECO:0000256" key="10">
    <source>
        <dbReference type="ARBA" id="ARBA00023136"/>
    </source>
</evidence>
<dbReference type="Gene3D" id="3.40.50.1820">
    <property type="entry name" value="alpha/beta hydrolase"/>
    <property type="match status" value="2"/>
</dbReference>
<dbReference type="PANTHER" id="PTHR11610">
    <property type="entry name" value="LIPASE"/>
    <property type="match status" value="1"/>
</dbReference>
<comment type="pathway">
    <text evidence="3">Lipid metabolism.</text>
</comment>
<keyword evidence="8 15" id="KW-0442">Lipid degradation</keyword>
<comment type="catalytic activity">
    <reaction evidence="13">
        <text>a triacylglycerol + H2O = a diacylglycerol + a fatty acid + H(+)</text>
        <dbReference type="Rhea" id="RHEA:12044"/>
        <dbReference type="ChEBI" id="CHEBI:15377"/>
        <dbReference type="ChEBI" id="CHEBI:15378"/>
        <dbReference type="ChEBI" id="CHEBI:17855"/>
        <dbReference type="ChEBI" id="CHEBI:18035"/>
        <dbReference type="ChEBI" id="CHEBI:28868"/>
        <dbReference type="EC" id="3.1.1.3"/>
    </reaction>
    <physiologicalReaction direction="left-to-right" evidence="13">
        <dbReference type="Rhea" id="RHEA:12045"/>
    </physiologicalReaction>
</comment>
<dbReference type="Pfam" id="PF00151">
    <property type="entry name" value="Lipase"/>
    <property type="match status" value="2"/>
</dbReference>
<dbReference type="EC" id="3.1.1.3" evidence="5 15"/>
<comment type="subcellular location">
    <subcellularLocation>
        <location evidence="1">Endomembrane system</location>
        <topology evidence="1">Peripheral membrane protein</topology>
    </subcellularLocation>
    <subcellularLocation>
        <location evidence="2 15">Secreted</location>
    </subcellularLocation>
</comment>
<evidence type="ECO:0000256" key="8">
    <source>
        <dbReference type="ARBA" id="ARBA00022963"/>
    </source>
</evidence>
<keyword evidence="11 15" id="KW-1015">Disulfide bond</keyword>
<dbReference type="InterPro" id="IPR036392">
    <property type="entry name" value="PLAT/LH2_dom_sf"/>
</dbReference>
<evidence type="ECO:0000256" key="15">
    <source>
        <dbReference type="RuleBase" id="RU362046"/>
    </source>
</evidence>
<organism evidence="17 18">
    <name type="scientific">Pelobates cultripes</name>
    <name type="common">Western spadefoot toad</name>
    <dbReference type="NCBI Taxonomy" id="61616"/>
    <lineage>
        <taxon>Eukaryota</taxon>
        <taxon>Metazoa</taxon>
        <taxon>Chordata</taxon>
        <taxon>Craniata</taxon>
        <taxon>Vertebrata</taxon>
        <taxon>Euteleostomi</taxon>
        <taxon>Amphibia</taxon>
        <taxon>Batrachia</taxon>
        <taxon>Anura</taxon>
        <taxon>Pelobatoidea</taxon>
        <taxon>Pelobatidae</taxon>
        <taxon>Pelobates</taxon>
    </lineage>
</organism>
<dbReference type="Proteomes" id="UP001295444">
    <property type="component" value="Chromosome 11"/>
</dbReference>
<evidence type="ECO:0000256" key="12">
    <source>
        <dbReference type="ARBA" id="ARBA00023180"/>
    </source>
</evidence>
<evidence type="ECO:0000256" key="13">
    <source>
        <dbReference type="ARBA" id="ARBA00023369"/>
    </source>
</evidence>
<feature type="domain" description="Lipase" evidence="16">
    <location>
        <begin position="158"/>
        <end position="497"/>
    </location>
</feature>
<dbReference type="FunFam" id="3.40.50.1820:FF:000033">
    <property type="entry name" value="Pancreatic triacylglycerol lipase"/>
    <property type="match status" value="1"/>
</dbReference>
<dbReference type="EMBL" id="OW240922">
    <property type="protein sequence ID" value="CAH2323206.1"/>
    <property type="molecule type" value="Genomic_DNA"/>
</dbReference>
<evidence type="ECO:0000256" key="9">
    <source>
        <dbReference type="ARBA" id="ARBA00023098"/>
    </source>
</evidence>
<feature type="domain" description="Lipase" evidence="16">
    <location>
        <begin position="639"/>
        <end position="927"/>
    </location>
</feature>
<proteinExistence type="inferred from homology"/>
<keyword evidence="7" id="KW-0378">Hydrolase</keyword>
<evidence type="ECO:0000256" key="3">
    <source>
        <dbReference type="ARBA" id="ARBA00005189"/>
    </source>
</evidence>
<sequence length="1086" mass="122048">MLKSDFLYMRAGNRQEGLHKDLAHGEELRSRRMVHRTGVLNPPLSSPPPFLTTSLSYKSSLFSTFHTGGDTADTSASAAHTRLSSMWRLMLEPSLKSNFTGRTPSSTCLRTPYILSRSLCRMEKMARCILSVETKMGKTLPFDQKHPICTEAEINRREVCYRDIGCFTDDEPWSGTLERPIAHLPSSPESINTRFMLFTKENPEDFQYGMEFNVNSEPASGASSFQATRKSRFIIHGFIDYGKDTWLQDMCKAMLEVEDVNCFCIDWSGGSLTLYTQASNNVRVVGALVAYFIDTLVNNFRHSPSQIHIIGHSLGAHIAGEVGKRRPGIGRITGLDPAEPYFQGTPIEVKLDPSDAYFVDVIHTDGSSVLANYGFGGYGTNEMSGHLDFFPNGGERMAGCSNKPVVRKIQLDHIWEDVGDAFACNHLRSYKYYTESILSPEGFVGYPANSYETFILGDGFPCPSGGCPLMGHYADTYKGVTGRNQKYFLNTGAKKPFSRWRYKVTVHMKGDGNMFGYFQIALLGKSKSSEKPQIYNGLISPGNSYTSFIDVETEVGAVTKDKRALIGTQEQGHELMHMPLITTKLSCQRVLGRIDRPLRDTSSINCRKDREGIDHMVLITWYEGCYLHFPDDSITAEEVLAFNESTLSTSKFKNSLKSRFVIHGFISEGEASWLADMCNEMLKVEDINCFCVNWQRGAHTLYTQAVNVRVVGAVLAYFIDTLMNTTGYSPSNVHLIGHSLGAQVAGEAGKRRPGISRITGLSPAGPYFQGTPPEVRLDITDAELVDVIHTDTSSLIAHLGFKGYGTSQLLGNLDFFPNGGEEMPGCEFHITMLFHPDELWKDGGLFACNHLRSYRYYTASITNREGFIGFKSDSYEHFQLDRRYDTGEGFPCPATGCPLMGHYADTYAGITPENQVFYLDTAAETPYLSWRYKITVRVTISTFYRRREQETAVPFGYIIEDSIYTTYIDVELYVGELNQVIFHFKDDMPDFLQPPLANDTIVIQFGKDGKMVKTWYPDVVFAIKWCGWLVFKDYEMHLHVELWSPVNVQVGQKCSADHAAQETCKQGDLQELRHEQHHGLLQNTFQ</sequence>
<dbReference type="PRINTS" id="PR00821">
    <property type="entry name" value="TAGLIPASE"/>
</dbReference>
<dbReference type="GO" id="GO:0012505">
    <property type="term" value="C:endomembrane system"/>
    <property type="evidence" value="ECO:0007669"/>
    <property type="project" value="UniProtKB-SubCell"/>
</dbReference>
<dbReference type="InterPro" id="IPR002331">
    <property type="entry name" value="Lipase_panc"/>
</dbReference>
<dbReference type="GO" id="GO:0004465">
    <property type="term" value="F:lipoprotein lipase activity"/>
    <property type="evidence" value="ECO:0007669"/>
    <property type="project" value="TreeGrafter"/>
</dbReference>
<dbReference type="GO" id="GO:0005615">
    <property type="term" value="C:extracellular space"/>
    <property type="evidence" value="ECO:0007669"/>
    <property type="project" value="TreeGrafter"/>
</dbReference>
<dbReference type="AlphaFoldDB" id="A0AAD1TBM3"/>
<dbReference type="InterPro" id="IPR033906">
    <property type="entry name" value="Lipase_N"/>
</dbReference>
<keyword evidence="10" id="KW-0472">Membrane</keyword>
<dbReference type="InterPro" id="IPR000734">
    <property type="entry name" value="TAG_lipase"/>
</dbReference>
<evidence type="ECO:0000313" key="17">
    <source>
        <dbReference type="EMBL" id="CAH2323206.1"/>
    </source>
</evidence>
<dbReference type="InterPro" id="IPR013818">
    <property type="entry name" value="Lipase"/>
</dbReference>
<dbReference type="GO" id="GO:0016042">
    <property type="term" value="P:lipid catabolic process"/>
    <property type="evidence" value="ECO:0007669"/>
    <property type="project" value="UniProtKB-KW"/>
</dbReference>
<evidence type="ECO:0000256" key="4">
    <source>
        <dbReference type="ARBA" id="ARBA00010701"/>
    </source>
</evidence>
<evidence type="ECO:0000256" key="2">
    <source>
        <dbReference type="ARBA" id="ARBA00004613"/>
    </source>
</evidence>
<name>A0AAD1TBM3_PELCU</name>
<accession>A0AAD1TBM3</accession>
<dbReference type="PRINTS" id="PR00823">
    <property type="entry name" value="PANCLIPASE"/>
</dbReference>
<gene>
    <name evidence="17" type="ORF">PECUL_23A039783</name>
</gene>
<dbReference type="Gene3D" id="2.60.60.20">
    <property type="entry name" value="PLAT/LH2 domain"/>
    <property type="match status" value="2"/>
</dbReference>
<dbReference type="SUPFAM" id="SSF49723">
    <property type="entry name" value="Lipase/lipooxygenase domain (PLAT/LH2 domain)"/>
    <property type="match status" value="2"/>
</dbReference>
<evidence type="ECO:0000256" key="11">
    <source>
        <dbReference type="ARBA" id="ARBA00023157"/>
    </source>
</evidence>
<keyword evidence="18" id="KW-1185">Reference proteome</keyword>
<keyword evidence="6 15" id="KW-0964">Secreted</keyword>
<evidence type="ECO:0000256" key="1">
    <source>
        <dbReference type="ARBA" id="ARBA00004184"/>
    </source>
</evidence>
<evidence type="ECO:0000256" key="6">
    <source>
        <dbReference type="ARBA" id="ARBA00022525"/>
    </source>
</evidence>
<reference evidence="17" key="1">
    <citation type="submission" date="2022-03" db="EMBL/GenBank/DDBJ databases">
        <authorList>
            <person name="Alioto T."/>
            <person name="Alioto T."/>
            <person name="Gomez Garrido J."/>
        </authorList>
    </citation>
    <scope>NUCLEOTIDE SEQUENCE</scope>
</reference>
<evidence type="ECO:0000259" key="16">
    <source>
        <dbReference type="Pfam" id="PF00151"/>
    </source>
</evidence>
<dbReference type="CDD" id="cd00707">
    <property type="entry name" value="Pancreat_lipase_like"/>
    <property type="match status" value="2"/>
</dbReference>
<keyword evidence="12" id="KW-0325">Glycoprotein</keyword>
<evidence type="ECO:0000256" key="14">
    <source>
        <dbReference type="RuleBase" id="RU004262"/>
    </source>
</evidence>
<dbReference type="InterPro" id="IPR029058">
    <property type="entry name" value="AB_hydrolase_fold"/>
</dbReference>
<dbReference type="PANTHER" id="PTHR11610:SF165">
    <property type="entry name" value="PANCREATIC LIPASE-RELATED PROTEIN 2"/>
    <property type="match status" value="1"/>
</dbReference>
<evidence type="ECO:0000256" key="5">
    <source>
        <dbReference type="ARBA" id="ARBA00013279"/>
    </source>
</evidence>
<protein>
    <recommendedName>
        <fullName evidence="5 15">Triacylglycerol lipase</fullName>
        <ecNumber evidence="5 15">3.1.1.3</ecNumber>
    </recommendedName>
    <alternativeName>
        <fullName evidence="15">Pancreatic lipase</fullName>
    </alternativeName>
</protein>
<evidence type="ECO:0000256" key="7">
    <source>
        <dbReference type="ARBA" id="ARBA00022801"/>
    </source>
</evidence>
<comment type="similarity">
    <text evidence="4 14">Belongs to the AB hydrolase superfamily. Lipase family.</text>
</comment>
<evidence type="ECO:0000313" key="18">
    <source>
        <dbReference type="Proteomes" id="UP001295444"/>
    </source>
</evidence>